<dbReference type="RefSeq" id="WP_317227354.1">
    <property type="nucleotide sequence ID" value="NZ_JAWJEJ010000001.1"/>
</dbReference>
<dbReference type="InterPro" id="IPR001647">
    <property type="entry name" value="HTH_TetR"/>
</dbReference>
<dbReference type="Pfam" id="PF00440">
    <property type="entry name" value="TetR_N"/>
    <property type="match status" value="1"/>
</dbReference>
<dbReference type="InterPro" id="IPR041347">
    <property type="entry name" value="MftR_C"/>
</dbReference>
<accession>A0ABU3YA49</accession>
<dbReference type="Pfam" id="PF17754">
    <property type="entry name" value="TetR_C_14"/>
    <property type="match status" value="1"/>
</dbReference>
<organism evidence="4 5">
    <name type="scientific">Sphingomonas agrestis</name>
    <dbReference type="NCBI Taxonomy" id="3080540"/>
    <lineage>
        <taxon>Bacteria</taxon>
        <taxon>Pseudomonadati</taxon>
        <taxon>Pseudomonadota</taxon>
        <taxon>Alphaproteobacteria</taxon>
        <taxon>Sphingomonadales</taxon>
        <taxon>Sphingomonadaceae</taxon>
        <taxon>Sphingomonas</taxon>
    </lineage>
</organism>
<evidence type="ECO:0000256" key="2">
    <source>
        <dbReference type="PROSITE-ProRule" id="PRU00335"/>
    </source>
</evidence>
<name>A0ABU3YA49_9SPHN</name>
<feature type="DNA-binding region" description="H-T-H motif" evidence="2">
    <location>
        <begin position="43"/>
        <end position="62"/>
    </location>
</feature>
<reference evidence="4 5" key="1">
    <citation type="submission" date="2023-10" db="EMBL/GenBank/DDBJ databases">
        <title>Sphingomonas sp. HF-S4 16S ribosomal RNA gene Genome sequencing and assembly.</title>
        <authorList>
            <person name="Lee H."/>
        </authorList>
    </citation>
    <scope>NUCLEOTIDE SEQUENCE [LARGE SCALE GENOMIC DNA]</scope>
    <source>
        <strain evidence="4 5">HF-S4</strain>
    </source>
</reference>
<keyword evidence="5" id="KW-1185">Reference proteome</keyword>
<evidence type="ECO:0000256" key="1">
    <source>
        <dbReference type="ARBA" id="ARBA00023125"/>
    </source>
</evidence>
<dbReference type="InterPro" id="IPR050624">
    <property type="entry name" value="HTH-type_Tx_Regulator"/>
</dbReference>
<evidence type="ECO:0000259" key="3">
    <source>
        <dbReference type="PROSITE" id="PS50977"/>
    </source>
</evidence>
<evidence type="ECO:0000313" key="4">
    <source>
        <dbReference type="EMBL" id="MDV3458283.1"/>
    </source>
</evidence>
<gene>
    <name evidence="4" type="ORF">RZN05_14900</name>
</gene>
<dbReference type="InterPro" id="IPR009057">
    <property type="entry name" value="Homeodomain-like_sf"/>
</dbReference>
<dbReference type="PANTHER" id="PTHR43479:SF11">
    <property type="entry name" value="ACREF_ENVCD OPERON REPRESSOR-RELATED"/>
    <property type="match status" value="1"/>
</dbReference>
<sequence>MTRAKIESVPAEGLRERKRRETAKRIKEAGIRLFVERGYDATTIDDIAAAADISRRTFFHYYQSKDDILLSMQNALGDILSAQLVDEPVAKKPLHAVRDAAIRVAEPVPADELLKLDRLMRSSEAVQARKVASYVRHEETLFAALCEKWPEPDRETALRMIAMVSIGAVRLSLDTLNREDGKRSLADILAEEFRALEGQL</sequence>
<comment type="caution">
    <text evidence="4">The sequence shown here is derived from an EMBL/GenBank/DDBJ whole genome shotgun (WGS) entry which is preliminary data.</text>
</comment>
<dbReference type="PROSITE" id="PS50977">
    <property type="entry name" value="HTH_TETR_2"/>
    <property type="match status" value="1"/>
</dbReference>
<dbReference type="Proteomes" id="UP001273531">
    <property type="component" value="Unassembled WGS sequence"/>
</dbReference>
<proteinExistence type="predicted"/>
<keyword evidence="1 2" id="KW-0238">DNA-binding</keyword>
<feature type="domain" description="HTH tetR-type" evidence="3">
    <location>
        <begin position="20"/>
        <end position="80"/>
    </location>
</feature>
<dbReference type="SUPFAM" id="SSF46689">
    <property type="entry name" value="Homeodomain-like"/>
    <property type="match status" value="1"/>
</dbReference>
<dbReference type="PRINTS" id="PR00455">
    <property type="entry name" value="HTHTETR"/>
</dbReference>
<protein>
    <submittedName>
        <fullName evidence="4">TetR/AcrR family transcriptional regulator</fullName>
    </submittedName>
</protein>
<dbReference type="PANTHER" id="PTHR43479">
    <property type="entry name" value="ACREF/ENVCD OPERON REPRESSOR-RELATED"/>
    <property type="match status" value="1"/>
</dbReference>
<dbReference type="EMBL" id="JAWJEJ010000001">
    <property type="protein sequence ID" value="MDV3458283.1"/>
    <property type="molecule type" value="Genomic_DNA"/>
</dbReference>
<dbReference type="Gene3D" id="1.10.357.10">
    <property type="entry name" value="Tetracycline Repressor, domain 2"/>
    <property type="match status" value="1"/>
</dbReference>
<evidence type="ECO:0000313" key="5">
    <source>
        <dbReference type="Proteomes" id="UP001273531"/>
    </source>
</evidence>